<dbReference type="InterPro" id="IPR038718">
    <property type="entry name" value="SNF2-like_sf"/>
</dbReference>
<dbReference type="CDD" id="cd18011">
    <property type="entry name" value="DEXDc_RapA"/>
    <property type="match status" value="1"/>
</dbReference>
<evidence type="ECO:0000256" key="7">
    <source>
        <dbReference type="ARBA" id="ARBA00023159"/>
    </source>
</evidence>
<dbReference type="InterPro" id="IPR001650">
    <property type="entry name" value="Helicase_C-like"/>
</dbReference>
<dbReference type="Pfam" id="PF18337">
    <property type="entry name" value="Tudor_RapA"/>
    <property type="match status" value="1"/>
</dbReference>
<proteinExistence type="inferred from homology"/>
<dbReference type="RefSeq" id="WP_233052678.1">
    <property type="nucleotide sequence ID" value="NZ_JAIMJA010000008.1"/>
</dbReference>
<reference evidence="12 13" key="1">
    <citation type="journal article" date="2022" name="Environ. Microbiol. Rep.">
        <title>Eco-phylogenetic analyses reveal divergent evolution of vitamin B12 metabolism in the marine bacterial family 'Psychromonadaceae'.</title>
        <authorList>
            <person name="Jin X."/>
            <person name="Yang Y."/>
            <person name="Cao H."/>
            <person name="Gao B."/>
            <person name="Zhao Z."/>
        </authorList>
    </citation>
    <scope>NUCLEOTIDE SEQUENCE [LARGE SCALE GENOMIC DNA]</scope>
    <source>
        <strain evidence="12 13">MKS20</strain>
    </source>
</reference>
<dbReference type="NCBIfam" id="NF003426">
    <property type="entry name" value="PRK04914.1"/>
    <property type="match status" value="1"/>
</dbReference>
<feature type="short sequence motif" description="DEAH box" evidence="9">
    <location>
        <begin position="279"/>
        <end position="282"/>
    </location>
</feature>
<keyword evidence="2 9" id="KW-0378">Hydrolase</keyword>
<dbReference type="Gene3D" id="2.30.30.930">
    <property type="match status" value="1"/>
</dbReference>
<evidence type="ECO:0000256" key="1">
    <source>
        <dbReference type="ARBA" id="ARBA00022741"/>
    </source>
</evidence>
<evidence type="ECO:0000259" key="11">
    <source>
        <dbReference type="PROSITE" id="PS51194"/>
    </source>
</evidence>
<dbReference type="InterPro" id="IPR014001">
    <property type="entry name" value="Helicase_ATP-bd"/>
</dbReference>
<dbReference type="InterPro" id="IPR023949">
    <property type="entry name" value="Helicase_RapA"/>
</dbReference>
<dbReference type="Gene3D" id="3.40.50.10810">
    <property type="entry name" value="Tandem AAA-ATPase domain"/>
    <property type="match status" value="1"/>
</dbReference>
<dbReference type="PANTHER" id="PTHR45766:SF6">
    <property type="entry name" value="SWI_SNF-RELATED MATRIX-ASSOCIATED ACTIN-DEPENDENT REGULATOR OF CHROMATIN SUBFAMILY A-LIKE PROTEIN 1"/>
    <property type="match status" value="1"/>
</dbReference>
<keyword evidence="3 9" id="KW-0347">Helicase</keyword>
<dbReference type="InterPro" id="IPR057342">
    <property type="entry name" value="DEXDc_RapA"/>
</dbReference>
<comment type="similarity">
    <text evidence="9">Belongs to the SNF2/RAD54 helicase family. RapA subfamily.</text>
</comment>
<comment type="caution">
    <text evidence="12">The sequence shown here is derived from an EMBL/GenBank/DDBJ whole genome shotgun (WGS) entry which is preliminary data.</text>
</comment>
<organism evidence="12 13">
    <name type="scientific">Motilimonas cestriensis</name>
    <dbReference type="NCBI Taxonomy" id="2742685"/>
    <lineage>
        <taxon>Bacteria</taxon>
        <taxon>Pseudomonadati</taxon>
        <taxon>Pseudomonadota</taxon>
        <taxon>Gammaproteobacteria</taxon>
        <taxon>Alteromonadales</taxon>
        <taxon>Alteromonadales genera incertae sedis</taxon>
        <taxon>Motilimonas</taxon>
    </lineage>
</organism>
<feature type="binding site" evidence="9">
    <location>
        <begin position="176"/>
        <end position="183"/>
    </location>
    <ligand>
        <name>ATP</name>
        <dbReference type="ChEBI" id="CHEBI:30616"/>
    </ligand>
</feature>
<keyword evidence="8 9" id="KW-0804">Transcription</keyword>
<feature type="domain" description="Helicase C-terminal" evidence="11">
    <location>
        <begin position="492"/>
        <end position="652"/>
    </location>
</feature>
<dbReference type="SUPFAM" id="SSF52540">
    <property type="entry name" value="P-loop containing nucleoside triphosphate hydrolases"/>
    <property type="match status" value="2"/>
</dbReference>
<dbReference type="SMART" id="SM00490">
    <property type="entry name" value="HELICc"/>
    <property type="match status" value="1"/>
</dbReference>
<dbReference type="Pfam" id="PF18339">
    <property type="entry name" value="Tudor_1_RapA"/>
    <property type="match status" value="1"/>
</dbReference>
<dbReference type="Pfam" id="PF00176">
    <property type="entry name" value="SNF2-rel_dom"/>
    <property type="match status" value="1"/>
</dbReference>
<evidence type="ECO:0000256" key="8">
    <source>
        <dbReference type="ARBA" id="ARBA00023163"/>
    </source>
</evidence>
<keyword evidence="1 9" id="KW-0547">Nucleotide-binding</keyword>
<dbReference type="InterPro" id="IPR049730">
    <property type="entry name" value="SNF2/RAD54-like_C"/>
</dbReference>
<keyword evidence="5 9" id="KW-0805">Transcription regulation</keyword>
<dbReference type="InterPro" id="IPR000330">
    <property type="entry name" value="SNF2_N"/>
</dbReference>
<keyword evidence="4 9" id="KW-0067">ATP-binding</keyword>
<evidence type="ECO:0000259" key="10">
    <source>
        <dbReference type="PROSITE" id="PS51192"/>
    </source>
</evidence>
<dbReference type="HAMAP" id="MF_01821">
    <property type="entry name" value="Helicase_RapA"/>
    <property type="match status" value="1"/>
</dbReference>
<dbReference type="PROSITE" id="PS51192">
    <property type="entry name" value="HELICASE_ATP_BIND_1"/>
    <property type="match status" value="1"/>
</dbReference>
<dbReference type="CDD" id="cd18793">
    <property type="entry name" value="SF2_C_SNF"/>
    <property type="match status" value="1"/>
</dbReference>
<dbReference type="Gene3D" id="3.30.360.80">
    <property type="match status" value="1"/>
</dbReference>
<feature type="domain" description="Helicase ATP-binding" evidence="10">
    <location>
        <begin position="163"/>
        <end position="333"/>
    </location>
</feature>
<dbReference type="Proteomes" id="UP001201273">
    <property type="component" value="Unassembled WGS sequence"/>
</dbReference>
<keyword evidence="13" id="KW-1185">Reference proteome</keyword>
<protein>
    <recommendedName>
        <fullName evidence="9">RNA polymerase-associated protein RapA</fullName>
        <ecNumber evidence="9">3.6.4.-</ecNumber>
    </recommendedName>
    <alternativeName>
        <fullName evidence="9">ATP-dependent helicase HepA</fullName>
    </alternativeName>
</protein>
<evidence type="ECO:0000256" key="9">
    <source>
        <dbReference type="HAMAP-Rule" id="MF_01821"/>
    </source>
</evidence>
<dbReference type="Pfam" id="PF00271">
    <property type="entry name" value="Helicase_C"/>
    <property type="match status" value="1"/>
</dbReference>
<evidence type="ECO:0000256" key="5">
    <source>
        <dbReference type="ARBA" id="ARBA00023015"/>
    </source>
</evidence>
<evidence type="ECO:0000256" key="3">
    <source>
        <dbReference type="ARBA" id="ARBA00022806"/>
    </source>
</evidence>
<evidence type="ECO:0000256" key="2">
    <source>
        <dbReference type="ARBA" id="ARBA00022801"/>
    </source>
</evidence>
<dbReference type="SMART" id="SM00487">
    <property type="entry name" value="DEXDc"/>
    <property type="match status" value="1"/>
</dbReference>
<dbReference type="Gene3D" id="6.10.140.1500">
    <property type="match status" value="1"/>
</dbReference>
<dbReference type="InterPro" id="IPR027417">
    <property type="entry name" value="P-loop_NTPase"/>
</dbReference>
<dbReference type="EC" id="3.6.4.-" evidence="9"/>
<dbReference type="Gene3D" id="2.30.30.140">
    <property type="match status" value="1"/>
</dbReference>
<evidence type="ECO:0000256" key="4">
    <source>
        <dbReference type="ARBA" id="ARBA00022840"/>
    </source>
</evidence>
<dbReference type="Gene3D" id="3.40.50.300">
    <property type="entry name" value="P-loop containing nucleotide triphosphate hydrolases"/>
    <property type="match status" value="1"/>
</dbReference>
<comment type="function">
    <text evidence="9">Transcription regulator that activates transcription by stimulating RNA polymerase (RNAP) recycling in case of stress conditions such as supercoiled DNA or high salt concentrations. Probably acts by releasing the RNAP, when it is trapped or immobilized on tightly supercoiled DNA. Does not activate transcription on linear DNA. Probably not involved in DNA repair.</text>
</comment>
<dbReference type="InterPro" id="IPR022737">
    <property type="entry name" value="RapA_C"/>
</dbReference>
<comment type="subunit">
    <text evidence="9">Interacts with the RNAP. Has a higher affinity for the core RNAP than for the holoenzyme. Its ATPase activity is stimulated by binding to RNAP.</text>
</comment>
<dbReference type="Gene3D" id="6.10.140.2230">
    <property type="match status" value="1"/>
</dbReference>
<dbReference type="InterPro" id="IPR040765">
    <property type="entry name" value="Tudor_1_RapA"/>
</dbReference>
<name>A0ABS8WA65_9GAMM</name>
<keyword evidence="7 9" id="KW-0010">Activator</keyword>
<dbReference type="InterPro" id="IPR040766">
    <property type="entry name" value="Tudor_2_RapA"/>
</dbReference>
<accession>A0ABS8WA65</accession>
<evidence type="ECO:0000256" key="6">
    <source>
        <dbReference type="ARBA" id="ARBA00023125"/>
    </source>
</evidence>
<dbReference type="PROSITE" id="PS51194">
    <property type="entry name" value="HELICASE_CTER"/>
    <property type="match status" value="1"/>
</dbReference>
<evidence type="ECO:0000313" key="13">
    <source>
        <dbReference type="Proteomes" id="UP001201273"/>
    </source>
</evidence>
<evidence type="ECO:0000313" key="12">
    <source>
        <dbReference type="EMBL" id="MCE2595187.1"/>
    </source>
</evidence>
<keyword evidence="6 9" id="KW-0238">DNA-binding</keyword>
<dbReference type="PANTHER" id="PTHR45766">
    <property type="entry name" value="DNA ANNEALING HELICASE AND ENDONUCLEASE ZRANB3 FAMILY MEMBER"/>
    <property type="match status" value="1"/>
</dbReference>
<sequence length="971" mass="109564">MSFALGQRWISDTESDLGLGTVVAIEGRVVTLLFPASGENRNYAKEDAPVTRVIFNIGDEVLSHEDWSLLVEDIEDSSGLITYIGKRTDTNEDVSLRETMLNNFIKFNKPQDRLFAGQIDRAEHFVLRHRALNHQHQQQQSELRGLMGARVDLIPHQFYIAEEVGKRHAPRVLLADEVGLGKTIEAGLIIHQQLISGRAKRVLILVPETLQHQWLVEMMRRFNLHFSIFDEERCIEAFAEADNPFETEQLVLCSLDFIRKKRRRFEQAVEADWDLLVVDEAHHLEWQEEKPSREYQVVEELAQATAGVLLLTATPDQLGHHSHFARLRLLDPDRFYDYDAFVKEEEQYKDVADTVNQLVSGETLDHVAQDKLCSLLAEQDISQALATISSAKANAEEQTNTRNNLISQLLDRHGTGRILFRNTRASIKGFPKRTLNAVPLALPEQYKTAIKVGQMMAGKGSVEDKAKQFLYPEEIYQEFEGQSTSWCGFDPRINWLLELLQSNKQEKILVICAKANTALAIEEALRTREGIKATVFHEGLSIIERDRAAAWFSQQEAGAQVMICSEIGSEGRNFQFSHHLVLFDLPINPDLLEQRIGRLDRIGQKHDIIIHVPYLEHTSQALLQDWYHQGLNAFELTCPAARNIYEEQKETLLTLLAANNPSQEDIAELISATQTQEQALRSQMEQGRDKLLELNSSGILSNSDVLEKLQAEDDKPEFPLFALKLFDIIGINQDDKGENCLVLHPTEHMLVPNMPGLSSEGATVTFDRKTALSRDDVHYLSWEHPMITGGMDIILSSDTGSTAVSLLKNKALPAGSILLELIYVVEAPASEHSQLQRFLPTTPMRILLDKNGTNLATSVAFDTFNKQLTPVNRHLGSKLVNASQTVIHQLISQAEVIAKQEMQTIVASAIEKMESQLSQDKARLEALKAINPSIRDEEIQFVEELLSHSTSLLNHTQLKLDSLRFIVSTPN</sequence>
<dbReference type="EMBL" id="JAIMJA010000008">
    <property type="protein sequence ID" value="MCE2595187.1"/>
    <property type="molecule type" value="Genomic_DNA"/>
</dbReference>
<gene>
    <name evidence="9 12" type="primary">rapA</name>
    <name evidence="12" type="ORF">K6Y31_10200</name>
</gene>
<dbReference type="Pfam" id="PF12137">
    <property type="entry name" value="RapA_C"/>
    <property type="match status" value="1"/>
</dbReference>